<dbReference type="AlphaFoldDB" id="A0A1B6I6R0"/>
<evidence type="ECO:0000256" key="1">
    <source>
        <dbReference type="SAM" id="MobiDB-lite"/>
    </source>
</evidence>
<sequence>HRSLREENAHLQKDHLSLKEENTQLQQDHRSLREEHTQLQQDHCSLIEENTQLQQELADKRGEVEEQSIRLESSIINTSPITPPTHVVALVCITKNKYKLVRVLRTYLESTLKDIQKEYDLSDITNWEREGRLWKCDTPNSINTAYLVREILKNHNVRVDGNRQLIFWSYGMNHLIDIILAYQNAAGGGDRRAEEVFQRLNYCQIIFSQYKGKI</sequence>
<feature type="region of interest" description="Disordered" evidence="1">
    <location>
        <begin position="1"/>
        <end position="31"/>
    </location>
</feature>
<feature type="non-terminal residue" evidence="2">
    <location>
        <position position="1"/>
    </location>
</feature>
<name>A0A1B6I6R0_9HEMI</name>
<dbReference type="Gene3D" id="1.20.5.170">
    <property type="match status" value="1"/>
</dbReference>
<proteinExistence type="predicted"/>
<dbReference type="EMBL" id="GECU01025094">
    <property type="protein sequence ID" value="JAS82612.1"/>
    <property type="molecule type" value="Transcribed_RNA"/>
</dbReference>
<protein>
    <submittedName>
        <fullName evidence="2">Uncharacterized protein</fullName>
    </submittedName>
</protein>
<evidence type="ECO:0000313" key="2">
    <source>
        <dbReference type="EMBL" id="JAS82612.1"/>
    </source>
</evidence>
<accession>A0A1B6I6R0</accession>
<reference evidence="2" key="1">
    <citation type="submission" date="2015-11" db="EMBL/GenBank/DDBJ databases">
        <title>De novo transcriptome assembly of four potential Pierce s Disease insect vectors from Arizona vineyards.</title>
        <authorList>
            <person name="Tassone E.E."/>
        </authorList>
    </citation>
    <scope>NUCLEOTIDE SEQUENCE</scope>
</reference>
<gene>
    <name evidence="2" type="ORF">g.9252</name>
</gene>
<feature type="non-terminal residue" evidence="2">
    <location>
        <position position="214"/>
    </location>
</feature>
<organism evidence="2">
    <name type="scientific">Homalodisca liturata</name>
    <dbReference type="NCBI Taxonomy" id="320908"/>
    <lineage>
        <taxon>Eukaryota</taxon>
        <taxon>Metazoa</taxon>
        <taxon>Ecdysozoa</taxon>
        <taxon>Arthropoda</taxon>
        <taxon>Hexapoda</taxon>
        <taxon>Insecta</taxon>
        <taxon>Pterygota</taxon>
        <taxon>Neoptera</taxon>
        <taxon>Paraneoptera</taxon>
        <taxon>Hemiptera</taxon>
        <taxon>Auchenorrhyncha</taxon>
        <taxon>Membracoidea</taxon>
        <taxon>Cicadellidae</taxon>
        <taxon>Cicadellinae</taxon>
        <taxon>Proconiini</taxon>
        <taxon>Homalodisca</taxon>
    </lineage>
</organism>